<reference evidence="1 2" key="1">
    <citation type="journal article" date="2014" name="Curr. Biol.">
        <title>The genome of the clonal raider ant Cerapachys biroi.</title>
        <authorList>
            <person name="Oxley P.R."/>
            <person name="Ji L."/>
            <person name="Fetter-Pruneda I."/>
            <person name="McKenzie S.K."/>
            <person name="Li C."/>
            <person name="Hu H."/>
            <person name="Zhang G."/>
            <person name="Kronauer D.J."/>
        </authorList>
    </citation>
    <scope>NUCLEOTIDE SEQUENCE [LARGE SCALE GENOMIC DNA]</scope>
</reference>
<protein>
    <submittedName>
        <fullName evidence="1">Uncharacterized protein</fullName>
    </submittedName>
</protein>
<evidence type="ECO:0000313" key="2">
    <source>
        <dbReference type="Proteomes" id="UP000053097"/>
    </source>
</evidence>
<organism evidence="1 2">
    <name type="scientific">Ooceraea biroi</name>
    <name type="common">Clonal raider ant</name>
    <name type="synonym">Cerapachys biroi</name>
    <dbReference type="NCBI Taxonomy" id="2015173"/>
    <lineage>
        <taxon>Eukaryota</taxon>
        <taxon>Metazoa</taxon>
        <taxon>Ecdysozoa</taxon>
        <taxon>Arthropoda</taxon>
        <taxon>Hexapoda</taxon>
        <taxon>Insecta</taxon>
        <taxon>Pterygota</taxon>
        <taxon>Neoptera</taxon>
        <taxon>Endopterygota</taxon>
        <taxon>Hymenoptera</taxon>
        <taxon>Apocrita</taxon>
        <taxon>Aculeata</taxon>
        <taxon>Formicoidea</taxon>
        <taxon>Formicidae</taxon>
        <taxon>Dorylinae</taxon>
        <taxon>Ooceraea</taxon>
    </lineage>
</organism>
<name>A0A026WJD1_OOCBI</name>
<keyword evidence="2" id="KW-1185">Reference proteome</keyword>
<dbReference type="AlphaFoldDB" id="A0A026WJD1"/>
<evidence type="ECO:0000313" key="1">
    <source>
        <dbReference type="EMBL" id="EZA55781.1"/>
    </source>
</evidence>
<gene>
    <name evidence="1" type="ORF">X777_03956</name>
</gene>
<dbReference type="PROSITE" id="PS50096">
    <property type="entry name" value="IQ"/>
    <property type="match status" value="1"/>
</dbReference>
<accession>A0A026WJD1</accession>
<dbReference type="EMBL" id="KK107185">
    <property type="protein sequence ID" value="EZA55781.1"/>
    <property type="molecule type" value="Genomic_DNA"/>
</dbReference>
<proteinExistence type="predicted"/>
<dbReference type="Proteomes" id="UP000053097">
    <property type="component" value="Unassembled WGS sequence"/>
</dbReference>
<sequence length="61" mass="6966">MNSQSRIISADRIPAIPRAGLATRIGAVFRAWIARTKTSLLMRYLDPSGRWEIPRDELELQ</sequence>